<feature type="domain" description="HTH gntR-type" evidence="4">
    <location>
        <begin position="10"/>
        <end position="77"/>
    </location>
</feature>
<dbReference type="CDD" id="cd07377">
    <property type="entry name" value="WHTH_GntR"/>
    <property type="match status" value="1"/>
</dbReference>
<dbReference type="GO" id="GO:0045892">
    <property type="term" value="P:negative regulation of DNA-templated transcription"/>
    <property type="evidence" value="ECO:0007669"/>
    <property type="project" value="TreeGrafter"/>
</dbReference>
<reference evidence="5 6" key="1">
    <citation type="submission" date="2020-07" db="EMBL/GenBank/DDBJ databases">
        <authorList>
            <person name="Feng H."/>
        </authorList>
    </citation>
    <scope>NUCLEOTIDE SEQUENCE [LARGE SCALE GENOMIC DNA]</scope>
    <source>
        <strain evidence="6">s-10</strain>
    </source>
</reference>
<dbReference type="InterPro" id="IPR011663">
    <property type="entry name" value="UTRA"/>
</dbReference>
<keyword evidence="1" id="KW-0805">Transcription regulation</keyword>
<protein>
    <submittedName>
        <fullName evidence="5">GntR family transcriptional regulator</fullName>
    </submittedName>
</protein>
<keyword evidence="2" id="KW-0238">DNA-binding</keyword>
<dbReference type="Pfam" id="PF00392">
    <property type="entry name" value="GntR"/>
    <property type="match status" value="1"/>
</dbReference>
<dbReference type="InterPro" id="IPR036390">
    <property type="entry name" value="WH_DNA-bd_sf"/>
</dbReference>
<comment type="caution">
    <text evidence="5">The sequence shown here is derived from an EMBL/GenBank/DDBJ whole genome shotgun (WGS) entry which is preliminary data.</text>
</comment>
<sequence>MKKIDKSSRIPLYIQLMDILLDEIENELNENDQLMSEREICQKYDVSRTTVRQAVTELEREGYIYKAHGKGTFVAPKKMHQDLIRFYSFTEEMKKLGKTPSSRVLSFDIVAAGQKIGRKLGISENEKVYKFSRLRLADGVPMMLETTYVPYEIFPDMTREDLETTALYELFTTRFQSKISMAEEFFQPLVTRAHEAELLDMPVSVPSLKIERFTYENDRIIEYTNTIARGDKFKYRVRLEN</sequence>
<keyword evidence="3" id="KW-0804">Transcription</keyword>
<keyword evidence="6" id="KW-1185">Reference proteome</keyword>
<dbReference type="PANTHER" id="PTHR44846:SF1">
    <property type="entry name" value="MANNOSYL-D-GLYCERATE TRANSPORT_METABOLISM SYSTEM REPRESSOR MNGR-RELATED"/>
    <property type="match status" value="1"/>
</dbReference>
<proteinExistence type="predicted"/>
<dbReference type="AlphaFoldDB" id="A0A7W1WQF0"/>
<evidence type="ECO:0000256" key="2">
    <source>
        <dbReference type="ARBA" id="ARBA00023125"/>
    </source>
</evidence>
<dbReference type="PANTHER" id="PTHR44846">
    <property type="entry name" value="MANNOSYL-D-GLYCERATE TRANSPORT/METABOLISM SYSTEM REPRESSOR MNGR-RELATED"/>
    <property type="match status" value="1"/>
</dbReference>
<accession>A0A7W1WQF0</accession>
<evidence type="ECO:0000313" key="5">
    <source>
        <dbReference type="EMBL" id="MBA4494169.1"/>
    </source>
</evidence>
<dbReference type="InterPro" id="IPR028978">
    <property type="entry name" value="Chorismate_lyase_/UTRA_dom_sf"/>
</dbReference>
<dbReference type="PRINTS" id="PR00035">
    <property type="entry name" value="HTHGNTR"/>
</dbReference>
<dbReference type="RefSeq" id="WP_181751402.1">
    <property type="nucleotide sequence ID" value="NZ_JACEIQ010000005.1"/>
</dbReference>
<dbReference type="GO" id="GO:0003677">
    <property type="term" value="F:DNA binding"/>
    <property type="evidence" value="ECO:0007669"/>
    <property type="project" value="UniProtKB-KW"/>
</dbReference>
<dbReference type="SUPFAM" id="SSF64288">
    <property type="entry name" value="Chorismate lyase-like"/>
    <property type="match status" value="1"/>
</dbReference>
<gene>
    <name evidence="5" type="ORF">H1191_07610</name>
</gene>
<dbReference type="InterPro" id="IPR050679">
    <property type="entry name" value="Bact_HTH_transcr_reg"/>
</dbReference>
<evidence type="ECO:0000259" key="4">
    <source>
        <dbReference type="PROSITE" id="PS50949"/>
    </source>
</evidence>
<dbReference type="GO" id="GO:0003700">
    <property type="term" value="F:DNA-binding transcription factor activity"/>
    <property type="evidence" value="ECO:0007669"/>
    <property type="project" value="InterPro"/>
</dbReference>
<dbReference type="SMART" id="SM00345">
    <property type="entry name" value="HTH_GNTR"/>
    <property type="match status" value="1"/>
</dbReference>
<dbReference type="Gene3D" id="3.40.1410.10">
    <property type="entry name" value="Chorismate lyase-like"/>
    <property type="match status" value="1"/>
</dbReference>
<dbReference type="InterPro" id="IPR000524">
    <property type="entry name" value="Tscrpt_reg_HTH_GntR"/>
</dbReference>
<dbReference type="Gene3D" id="1.10.10.10">
    <property type="entry name" value="Winged helix-like DNA-binding domain superfamily/Winged helix DNA-binding domain"/>
    <property type="match status" value="1"/>
</dbReference>
<dbReference type="SUPFAM" id="SSF46785">
    <property type="entry name" value="Winged helix' DNA-binding domain"/>
    <property type="match status" value="1"/>
</dbReference>
<dbReference type="SMART" id="SM00866">
    <property type="entry name" value="UTRA"/>
    <property type="match status" value="1"/>
</dbReference>
<dbReference type="InterPro" id="IPR036388">
    <property type="entry name" value="WH-like_DNA-bd_sf"/>
</dbReference>
<evidence type="ECO:0000313" key="6">
    <source>
        <dbReference type="Proteomes" id="UP000535491"/>
    </source>
</evidence>
<dbReference type="Proteomes" id="UP000535491">
    <property type="component" value="Unassembled WGS sequence"/>
</dbReference>
<organism evidence="5 6">
    <name type="scientific">Paenactinomyces guangxiensis</name>
    <dbReference type="NCBI Taxonomy" id="1490290"/>
    <lineage>
        <taxon>Bacteria</taxon>
        <taxon>Bacillati</taxon>
        <taxon>Bacillota</taxon>
        <taxon>Bacilli</taxon>
        <taxon>Bacillales</taxon>
        <taxon>Thermoactinomycetaceae</taxon>
        <taxon>Paenactinomyces</taxon>
    </lineage>
</organism>
<dbReference type="EMBL" id="JACEIQ010000005">
    <property type="protein sequence ID" value="MBA4494169.1"/>
    <property type="molecule type" value="Genomic_DNA"/>
</dbReference>
<evidence type="ECO:0000256" key="1">
    <source>
        <dbReference type="ARBA" id="ARBA00023015"/>
    </source>
</evidence>
<dbReference type="Pfam" id="PF07702">
    <property type="entry name" value="UTRA"/>
    <property type="match status" value="1"/>
</dbReference>
<dbReference type="PROSITE" id="PS50949">
    <property type="entry name" value="HTH_GNTR"/>
    <property type="match status" value="1"/>
</dbReference>
<name>A0A7W1WQF0_9BACL</name>
<evidence type="ECO:0000256" key="3">
    <source>
        <dbReference type="ARBA" id="ARBA00023163"/>
    </source>
</evidence>